<comment type="caution">
    <text evidence="3">The sequence shown here is derived from an EMBL/GenBank/DDBJ whole genome shotgun (WGS) entry which is preliminary data.</text>
</comment>
<feature type="non-terminal residue" evidence="3">
    <location>
        <position position="85"/>
    </location>
</feature>
<feature type="region of interest" description="Disordered" evidence="1">
    <location>
        <begin position="60"/>
        <end position="85"/>
    </location>
</feature>
<feature type="chain" id="PRO_5034867748" description="Secreted protein" evidence="2">
    <location>
        <begin position="17"/>
        <end position="85"/>
    </location>
</feature>
<evidence type="ECO:0000256" key="1">
    <source>
        <dbReference type="SAM" id="MobiDB-lite"/>
    </source>
</evidence>
<protein>
    <recommendedName>
        <fullName evidence="5">Secreted protein</fullName>
    </recommendedName>
</protein>
<keyword evidence="2" id="KW-0732">Signal</keyword>
<dbReference type="EMBL" id="CAJPDS010000078">
    <property type="protein sequence ID" value="CAF9934901.1"/>
    <property type="molecule type" value="Genomic_DNA"/>
</dbReference>
<keyword evidence="4" id="KW-1185">Reference proteome</keyword>
<proteinExistence type="predicted"/>
<accession>A0A8H3FZ03</accession>
<evidence type="ECO:0000313" key="4">
    <source>
        <dbReference type="Proteomes" id="UP000664521"/>
    </source>
</evidence>
<evidence type="ECO:0008006" key="5">
    <source>
        <dbReference type="Google" id="ProtNLM"/>
    </source>
</evidence>
<feature type="signal peptide" evidence="2">
    <location>
        <begin position="1"/>
        <end position="16"/>
    </location>
</feature>
<evidence type="ECO:0000256" key="2">
    <source>
        <dbReference type="SAM" id="SignalP"/>
    </source>
</evidence>
<dbReference type="Proteomes" id="UP000664521">
    <property type="component" value="Unassembled WGS sequence"/>
</dbReference>
<dbReference type="AlphaFoldDB" id="A0A8H3FZ03"/>
<reference evidence="3" key="1">
    <citation type="submission" date="2021-03" db="EMBL/GenBank/DDBJ databases">
        <authorList>
            <person name="Tagirdzhanova G."/>
        </authorList>
    </citation>
    <scope>NUCLEOTIDE SEQUENCE</scope>
</reference>
<evidence type="ECO:0000313" key="3">
    <source>
        <dbReference type="EMBL" id="CAF9934901.1"/>
    </source>
</evidence>
<name>A0A8H3FZ03_9LECA</name>
<organism evidence="3 4">
    <name type="scientific">Heterodermia speciosa</name>
    <dbReference type="NCBI Taxonomy" id="116794"/>
    <lineage>
        <taxon>Eukaryota</taxon>
        <taxon>Fungi</taxon>
        <taxon>Dikarya</taxon>
        <taxon>Ascomycota</taxon>
        <taxon>Pezizomycotina</taxon>
        <taxon>Lecanoromycetes</taxon>
        <taxon>OSLEUM clade</taxon>
        <taxon>Lecanoromycetidae</taxon>
        <taxon>Caliciales</taxon>
        <taxon>Physciaceae</taxon>
        <taxon>Heterodermia</taxon>
    </lineage>
</organism>
<sequence length="85" mass="8283">MHLLLLLVAYAAAVSAGHCRQRGRPKSSISQASSAGTATTVQAVLPTSSSSSAILATLAPSADSTGVPASKSSIPSGAGLKASFT</sequence>
<gene>
    <name evidence="3" type="ORF">HETSPECPRED_009400</name>
</gene>